<reference evidence="2 3" key="2">
    <citation type="submission" date="2018-11" db="EMBL/GenBank/DDBJ databases">
        <authorList>
            <consortium name="Pathogen Informatics"/>
        </authorList>
    </citation>
    <scope>NUCLEOTIDE SEQUENCE [LARGE SCALE GENOMIC DNA]</scope>
</reference>
<feature type="region of interest" description="Disordered" evidence="1">
    <location>
        <begin position="17"/>
        <end position="105"/>
    </location>
</feature>
<evidence type="ECO:0000256" key="1">
    <source>
        <dbReference type="SAM" id="MobiDB-lite"/>
    </source>
</evidence>
<accession>A0A0R3VW58</accession>
<evidence type="ECO:0000313" key="3">
    <source>
        <dbReference type="Proteomes" id="UP000282613"/>
    </source>
</evidence>
<protein>
    <submittedName>
        <fullName evidence="4">KxDL domain-containing protein</fullName>
    </submittedName>
</protein>
<reference evidence="4" key="1">
    <citation type="submission" date="2017-02" db="UniProtKB">
        <authorList>
            <consortium name="WormBaseParasite"/>
        </authorList>
    </citation>
    <scope>IDENTIFICATION</scope>
</reference>
<sequence>MKSCSCARCKPVVESKLTSLHMGTSSGEESNERATEEGQGMIRDLYAPAPRASSSPQNSLTDEEDKQDDTGISGDFHGYDPDASNELKQPKTSDHPPELDINNSGLKPVGSDYWCHVDSSGEDSVLSDEKCNCEQCNNSTPSECQSSSTSSCKGTEEEKDEVCEEINSTYPLDDCEESDQAYEDVDASFNLLLQNSSEALRILDYELYKCVMGMQQALETAYRALRKLRNAQRMVNHFGRDLNASLDQVSTSILSASGVKAKQIDVDEKAMPHHNGM</sequence>
<keyword evidence="3" id="KW-1185">Reference proteome</keyword>
<feature type="compositionally biased region" description="Basic and acidic residues" evidence="1">
    <location>
        <begin position="88"/>
        <end position="98"/>
    </location>
</feature>
<dbReference type="EMBL" id="UYRS01000498">
    <property type="protein sequence ID" value="VDK23421.1"/>
    <property type="molecule type" value="Genomic_DNA"/>
</dbReference>
<name>A0A0R3VW58_TAEAS</name>
<dbReference type="AlphaFoldDB" id="A0A0R3VW58"/>
<evidence type="ECO:0000313" key="2">
    <source>
        <dbReference type="EMBL" id="VDK23421.1"/>
    </source>
</evidence>
<evidence type="ECO:0000313" key="4">
    <source>
        <dbReference type="WBParaSite" id="TASK_0000165201-mRNA-1"/>
    </source>
</evidence>
<organism evidence="4">
    <name type="scientific">Taenia asiatica</name>
    <name type="common">Asian tapeworm</name>
    <dbReference type="NCBI Taxonomy" id="60517"/>
    <lineage>
        <taxon>Eukaryota</taxon>
        <taxon>Metazoa</taxon>
        <taxon>Spiralia</taxon>
        <taxon>Lophotrochozoa</taxon>
        <taxon>Platyhelminthes</taxon>
        <taxon>Cestoda</taxon>
        <taxon>Eucestoda</taxon>
        <taxon>Cyclophyllidea</taxon>
        <taxon>Taeniidae</taxon>
        <taxon>Taenia</taxon>
    </lineage>
</organism>
<dbReference type="WBParaSite" id="TASK_0000165201-mRNA-1">
    <property type="protein sequence ID" value="TASK_0000165201-mRNA-1"/>
    <property type="gene ID" value="TASK_0000165201"/>
</dbReference>
<gene>
    <name evidence="2" type="ORF">TASK_LOCUS1653</name>
</gene>
<feature type="compositionally biased region" description="Polar residues" evidence="1">
    <location>
        <begin position="17"/>
        <end position="28"/>
    </location>
</feature>
<dbReference type="Proteomes" id="UP000282613">
    <property type="component" value="Unassembled WGS sequence"/>
</dbReference>
<proteinExistence type="predicted"/>
<dbReference type="OrthoDB" id="10522479at2759"/>